<dbReference type="RefSeq" id="WP_150599012.1">
    <property type="nucleotide sequence ID" value="NZ_CABPRW010000002.1"/>
</dbReference>
<organism evidence="2 3">
    <name type="scientific">Pandoraea fibrosis</name>
    <dbReference type="NCBI Taxonomy" id="1891094"/>
    <lineage>
        <taxon>Bacteria</taxon>
        <taxon>Pseudomonadati</taxon>
        <taxon>Pseudomonadota</taxon>
        <taxon>Betaproteobacteria</taxon>
        <taxon>Burkholderiales</taxon>
        <taxon>Burkholderiaceae</taxon>
        <taxon>Pandoraea</taxon>
    </lineage>
</organism>
<sequence>MASTSEVVEVPWSLRSFMMRPWYTAPSAVAASRWLPVSAHAENVVDTDCAKGNARDNGHEGDRRLPEV</sequence>
<protein>
    <submittedName>
        <fullName evidence="2">Uncharacterized protein</fullName>
    </submittedName>
</protein>
<evidence type="ECO:0000313" key="3">
    <source>
        <dbReference type="Proteomes" id="UP000382577"/>
    </source>
</evidence>
<gene>
    <name evidence="2" type="ORF">PFI31113_01165</name>
</gene>
<name>A0A5E4T298_9BURK</name>
<dbReference type="EMBL" id="CABPRW010000002">
    <property type="protein sequence ID" value="VVD82057.1"/>
    <property type="molecule type" value="Genomic_DNA"/>
</dbReference>
<feature type="region of interest" description="Disordered" evidence="1">
    <location>
        <begin position="47"/>
        <end position="68"/>
    </location>
</feature>
<evidence type="ECO:0000313" key="2">
    <source>
        <dbReference type="EMBL" id="VVD82057.1"/>
    </source>
</evidence>
<evidence type="ECO:0000256" key="1">
    <source>
        <dbReference type="SAM" id="MobiDB-lite"/>
    </source>
</evidence>
<reference evidence="2 3" key="1">
    <citation type="submission" date="2019-08" db="EMBL/GenBank/DDBJ databases">
        <authorList>
            <person name="Peeters C."/>
        </authorList>
    </citation>
    <scope>NUCLEOTIDE SEQUENCE [LARGE SCALE GENOMIC DNA]</scope>
    <source>
        <strain evidence="2 3">LMG 31113</strain>
    </source>
</reference>
<feature type="compositionally biased region" description="Basic and acidic residues" evidence="1">
    <location>
        <begin position="53"/>
        <end position="68"/>
    </location>
</feature>
<dbReference type="Proteomes" id="UP000382577">
    <property type="component" value="Unassembled WGS sequence"/>
</dbReference>
<dbReference type="AlphaFoldDB" id="A0A5E4T298"/>
<accession>A0A5E4T298</accession>
<proteinExistence type="predicted"/>